<dbReference type="InterPro" id="IPR001590">
    <property type="entry name" value="Peptidase_M12B"/>
</dbReference>
<dbReference type="GO" id="GO:0006509">
    <property type="term" value="P:membrane protein ectodomain proteolysis"/>
    <property type="evidence" value="ECO:0007669"/>
    <property type="project" value="TreeGrafter"/>
</dbReference>
<proteinExistence type="predicted"/>
<keyword evidence="2" id="KW-0732">Signal</keyword>
<dbReference type="Proteomes" id="UP001054837">
    <property type="component" value="Unassembled WGS sequence"/>
</dbReference>
<dbReference type="PANTHER" id="PTHR11905:SF249">
    <property type="entry name" value="SOL NARAE, ISOFORM C"/>
    <property type="match status" value="1"/>
</dbReference>
<organism evidence="4 5">
    <name type="scientific">Caerostris darwini</name>
    <dbReference type="NCBI Taxonomy" id="1538125"/>
    <lineage>
        <taxon>Eukaryota</taxon>
        <taxon>Metazoa</taxon>
        <taxon>Ecdysozoa</taxon>
        <taxon>Arthropoda</taxon>
        <taxon>Chelicerata</taxon>
        <taxon>Arachnida</taxon>
        <taxon>Araneae</taxon>
        <taxon>Araneomorphae</taxon>
        <taxon>Entelegynae</taxon>
        <taxon>Araneoidea</taxon>
        <taxon>Araneidae</taxon>
        <taxon>Caerostris</taxon>
    </lineage>
</organism>
<dbReference type="PROSITE" id="PS50215">
    <property type="entry name" value="ADAM_MEPRO"/>
    <property type="match status" value="1"/>
</dbReference>
<keyword evidence="5" id="KW-1185">Reference proteome</keyword>
<dbReference type="SUPFAM" id="SSF55486">
    <property type="entry name" value="Metalloproteases ('zincins'), catalytic domain"/>
    <property type="match status" value="1"/>
</dbReference>
<reference evidence="4 5" key="1">
    <citation type="submission" date="2021-06" db="EMBL/GenBank/DDBJ databases">
        <title>Caerostris darwini draft genome.</title>
        <authorList>
            <person name="Kono N."/>
            <person name="Arakawa K."/>
        </authorList>
    </citation>
    <scope>NUCLEOTIDE SEQUENCE [LARGE SCALE GENOMIC DNA]</scope>
</reference>
<evidence type="ECO:0000256" key="1">
    <source>
        <dbReference type="PROSITE-ProRule" id="PRU00276"/>
    </source>
</evidence>
<feature type="active site" evidence="1">
    <location>
        <position position="416"/>
    </location>
</feature>
<evidence type="ECO:0000313" key="4">
    <source>
        <dbReference type="EMBL" id="GIX87072.1"/>
    </source>
</evidence>
<keyword evidence="1" id="KW-0862">Zinc</keyword>
<feature type="binding site" evidence="1">
    <location>
        <position position="415"/>
    </location>
    <ligand>
        <name>Zn(2+)</name>
        <dbReference type="ChEBI" id="CHEBI:29105"/>
        <note>catalytic</note>
    </ligand>
</feature>
<sequence length="492" mass="56353">MELMNLVFFLSFLGIVNAAKPLTFQVPIHRRMDPSLLHQIFHVDSYEKVPDYEVVRMRVASKQAIDGGEEKTIHFSVFGQEINLSLRRNDFLNERIKSLKMYTTEKTNKDKHYKEIPTKDYNSAVTYKDLNHMAAITIRQGKNGVIQMEGIIGSDLVIKPVPIDVMITEENEVENFENISNSYFDLLPANTSNKTIQTVETAPHFIIKNQKISRDFKNDYLSLPGKQGIFNRHEGTSNQSKKVFRSKRDISAVYPEVLIIIDYSTFVDYDRNHDAIKNRYVNMWNMVSNLFEPLSNPEVKFSIAGFFFIETEEDDEFISRNRIPNHDALEQFAVAGDVGRYLYEEQNNLPKHDIAVIVTRLDLCALKNYKPCDSISVGIGYIGGACFVDHDNKAMRNFAIVEDYDGFVGALIIAHEIGHLFGAEHDGEYVYMLPNDFKLRSCTTKSGYIMSSMASIEHSQWSTCSIEQFEYFFSSETSSCLLNNPAEDKEQV</sequence>
<dbReference type="GO" id="GO:0004222">
    <property type="term" value="F:metalloendopeptidase activity"/>
    <property type="evidence" value="ECO:0007669"/>
    <property type="project" value="InterPro"/>
</dbReference>
<evidence type="ECO:0000259" key="3">
    <source>
        <dbReference type="PROSITE" id="PS50215"/>
    </source>
</evidence>
<feature type="binding site" evidence="1">
    <location>
        <position position="419"/>
    </location>
    <ligand>
        <name>Zn(2+)</name>
        <dbReference type="ChEBI" id="CHEBI:29105"/>
        <note>catalytic</note>
    </ligand>
</feature>
<keyword evidence="1" id="KW-0479">Metal-binding</keyword>
<protein>
    <submittedName>
        <fullName evidence="4">A disintegrin and metalloproteinase with thrombospondin motifs 5</fullName>
    </submittedName>
</protein>
<keyword evidence="4" id="KW-0482">Metalloprotease</keyword>
<keyword evidence="4" id="KW-0378">Hydrolase</keyword>
<feature type="chain" id="PRO_5043360477" evidence="2">
    <location>
        <begin position="19"/>
        <end position="492"/>
    </location>
</feature>
<dbReference type="EMBL" id="BPLQ01001960">
    <property type="protein sequence ID" value="GIX87072.1"/>
    <property type="molecule type" value="Genomic_DNA"/>
</dbReference>
<feature type="binding site" evidence="1">
    <location>
        <position position="425"/>
    </location>
    <ligand>
        <name>Zn(2+)</name>
        <dbReference type="ChEBI" id="CHEBI:29105"/>
        <note>catalytic</note>
    </ligand>
</feature>
<evidence type="ECO:0000256" key="2">
    <source>
        <dbReference type="SAM" id="SignalP"/>
    </source>
</evidence>
<feature type="domain" description="Peptidase M12B" evidence="3">
    <location>
        <begin position="253"/>
        <end position="485"/>
    </location>
</feature>
<dbReference type="InterPro" id="IPR024079">
    <property type="entry name" value="MetalloPept_cat_dom_sf"/>
</dbReference>
<name>A0AAV4NVI9_9ARAC</name>
<dbReference type="PANTHER" id="PTHR11905">
    <property type="entry name" value="ADAM A DISINTEGRIN AND METALLOPROTEASE DOMAIN"/>
    <property type="match status" value="1"/>
</dbReference>
<gene>
    <name evidence="4" type="primary">ADAMTS5</name>
    <name evidence="4" type="ORF">CDAR_317271</name>
</gene>
<dbReference type="AlphaFoldDB" id="A0AAV4NVI9"/>
<evidence type="ECO:0000313" key="5">
    <source>
        <dbReference type="Proteomes" id="UP001054837"/>
    </source>
</evidence>
<keyword evidence="4" id="KW-0645">Protease</keyword>
<dbReference type="GO" id="GO:0046872">
    <property type="term" value="F:metal ion binding"/>
    <property type="evidence" value="ECO:0007669"/>
    <property type="project" value="UniProtKB-KW"/>
</dbReference>
<accession>A0AAV4NVI9</accession>
<comment type="caution">
    <text evidence="1">Lacks conserved residue(s) required for the propagation of feature annotation.</text>
</comment>
<dbReference type="Gene3D" id="3.40.390.10">
    <property type="entry name" value="Collagenase (Catalytic Domain)"/>
    <property type="match status" value="1"/>
</dbReference>
<comment type="caution">
    <text evidence="4">The sequence shown here is derived from an EMBL/GenBank/DDBJ whole genome shotgun (WGS) entry which is preliminary data.</text>
</comment>
<dbReference type="Pfam" id="PF13688">
    <property type="entry name" value="Reprolysin_5"/>
    <property type="match status" value="1"/>
</dbReference>
<feature type="signal peptide" evidence="2">
    <location>
        <begin position="1"/>
        <end position="18"/>
    </location>
</feature>